<organism evidence="1 2">
    <name type="scientific">Protopolystoma xenopodis</name>
    <dbReference type="NCBI Taxonomy" id="117903"/>
    <lineage>
        <taxon>Eukaryota</taxon>
        <taxon>Metazoa</taxon>
        <taxon>Spiralia</taxon>
        <taxon>Lophotrochozoa</taxon>
        <taxon>Platyhelminthes</taxon>
        <taxon>Monogenea</taxon>
        <taxon>Polyopisthocotylea</taxon>
        <taxon>Polystomatidea</taxon>
        <taxon>Polystomatidae</taxon>
        <taxon>Protopolystoma</taxon>
    </lineage>
</organism>
<proteinExistence type="predicted"/>
<evidence type="ECO:0000313" key="2">
    <source>
        <dbReference type="Proteomes" id="UP000784294"/>
    </source>
</evidence>
<gene>
    <name evidence="1" type="ORF">PXEA_LOCUS35988</name>
</gene>
<sequence>MSRLGEKKASQPKDACGYSIVDRLMYAAFPTGIPLTRAHRAVYLTLSTYFLVHILSSGYRLVDARAENAWWASTKIPQNLSLGPDARAPSDPTIPLDRSYRSCHLRSNITFVVLVLFHRAWNLSDPEAAERLQREQSRLTEYTNKFSNLEVNSDKMATALSRTGCHLIPLRFKIWAHQLADNPEAGYLGAGVLTWMQKLEERFGSPGKLRGPVEEYPHFIISERISPQLAWAASQFQVPLLGCIGEEAVPGQPVGYCGLAKDLASSKNMHC</sequence>
<evidence type="ECO:0000313" key="1">
    <source>
        <dbReference type="EMBL" id="VEL42548.1"/>
    </source>
</evidence>
<name>A0A448XQQ2_9PLAT</name>
<accession>A0A448XQQ2</accession>
<comment type="caution">
    <text evidence="1">The sequence shown here is derived from an EMBL/GenBank/DDBJ whole genome shotgun (WGS) entry which is preliminary data.</text>
</comment>
<reference evidence="1" key="1">
    <citation type="submission" date="2018-11" db="EMBL/GenBank/DDBJ databases">
        <authorList>
            <consortium name="Pathogen Informatics"/>
        </authorList>
    </citation>
    <scope>NUCLEOTIDE SEQUENCE</scope>
</reference>
<keyword evidence="2" id="KW-1185">Reference proteome</keyword>
<dbReference type="Proteomes" id="UP000784294">
    <property type="component" value="Unassembled WGS sequence"/>
</dbReference>
<dbReference type="AlphaFoldDB" id="A0A448XQQ2"/>
<protein>
    <submittedName>
        <fullName evidence="1">Uncharacterized protein</fullName>
    </submittedName>
</protein>
<dbReference type="EMBL" id="CAAALY010275052">
    <property type="protein sequence ID" value="VEL42548.1"/>
    <property type="molecule type" value="Genomic_DNA"/>
</dbReference>